<evidence type="ECO:0000313" key="2">
    <source>
        <dbReference type="Proteomes" id="UP001153954"/>
    </source>
</evidence>
<evidence type="ECO:0000313" key="1">
    <source>
        <dbReference type="EMBL" id="CAH2094835.1"/>
    </source>
</evidence>
<reference evidence="1" key="1">
    <citation type="submission" date="2022-03" db="EMBL/GenBank/DDBJ databases">
        <authorList>
            <person name="Tunstrom K."/>
        </authorList>
    </citation>
    <scope>NUCLEOTIDE SEQUENCE</scope>
</reference>
<keyword evidence="2" id="KW-1185">Reference proteome</keyword>
<protein>
    <submittedName>
        <fullName evidence="1">Uncharacterized protein</fullName>
    </submittedName>
</protein>
<name>A0AAU9UDF7_EUPED</name>
<dbReference type="Proteomes" id="UP001153954">
    <property type="component" value="Unassembled WGS sequence"/>
</dbReference>
<proteinExistence type="predicted"/>
<dbReference type="EMBL" id="CAKOGL010000014">
    <property type="protein sequence ID" value="CAH2094835.1"/>
    <property type="molecule type" value="Genomic_DNA"/>
</dbReference>
<sequence>MVVGGHSFDFMTEDRLKLLKCFREIYPILELAVLRTLVKKRLWKHRTVYMMAVSRGLNKDEISSILDHEIGDEEEGDVIDQSQLAELSDDEPDNLIEDFRITEDDDAVFEHLWIRP</sequence>
<accession>A0AAU9UDF7</accession>
<gene>
    <name evidence="1" type="ORF">EEDITHA_LOCUS10365</name>
</gene>
<dbReference type="AlphaFoldDB" id="A0AAU9UDF7"/>
<comment type="caution">
    <text evidence="1">The sequence shown here is derived from an EMBL/GenBank/DDBJ whole genome shotgun (WGS) entry which is preliminary data.</text>
</comment>
<organism evidence="1 2">
    <name type="scientific">Euphydryas editha</name>
    <name type="common">Edith's checkerspot</name>
    <dbReference type="NCBI Taxonomy" id="104508"/>
    <lineage>
        <taxon>Eukaryota</taxon>
        <taxon>Metazoa</taxon>
        <taxon>Ecdysozoa</taxon>
        <taxon>Arthropoda</taxon>
        <taxon>Hexapoda</taxon>
        <taxon>Insecta</taxon>
        <taxon>Pterygota</taxon>
        <taxon>Neoptera</taxon>
        <taxon>Endopterygota</taxon>
        <taxon>Lepidoptera</taxon>
        <taxon>Glossata</taxon>
        <taxon>Ditrysia</taxon>
        <taxon>Papilionoidea</taxon>
        <taxon>Nymphalidae</taxon>
        <taxon>Nymphalinae</taxon>
        <taxon>Euphydryas</taxon>
    </lineage>
</organism>